<keyword evidence="3" id="KW-1185">Reference proteome</keyword>
<feature type="transmembrane region" description="Helical" evidence="1">
    <location>
        <begin position="85"/>
        <end position="105"/>
    </location>
</feature>
<feature type="transmembrane region" description="Helical" evidence="1">
    <location>
        <begin position="188"/>
        <end position="209"/>
    </location>
</feature>
<feature type="transmembrane region" description="Helical" evidence="1">
    <location>
        <begin position="29"/>
        <end position="48"/>
    </location>
</feature>
<feature type="transmembrane region" description="Helical" evidence="1">
    <location>
        <begin position="6"/>
        <end position="22"/>
    </location>
</feature>
<name>A0A1M5GLZ9_9SPHI</name>
<proteinExistence type="predicted"/>
<keyword evidence="1" id="KW-0472">Membrane</keyword>
<feature type="transmembrane region" description="Helical" evidence="1">
    <location>
        <begin position="54"/>
        <end position="73"/>
    </location>
</feature>
<keyword evidence="1" id="KW-0812">Transmembrane</keyword>
<reference evidence="3" key="1">
    <citation type="submission" date="2016-11" db="EMBL/GenBank/DDBJ databases">
        <authorList>
            <person name="Varghese N."/>
            <person name="Submissions S."/>
        </authorList>
    </citation>
    <scope>NUCLEOTIDE SEQUENCE [LARGE SCALE GENOMIC DNA]</scope>
    <source>
        <strain evidence="3">DSM 16990</strain>
    </source>
</reference>
<organism evidence="2 3">
    <name type="scientific">Pedobacter caeni</name>
    <dbReference type="NCBI Taxonomy" id="288992"/>
    <lineage>
        <taxon>Bacteria</taxon>
        <taxon>Pseudomonadati</taxon>
        <taxon>Bacteroidota</taxon>
        <taxon>Sphingobacteriia</taxon>
        <taxon>Sphingobacteriales</taxon>
        <taxon>Sphingobacteriaceae</taxon>
        <taxon>Pedobacter</taxon>
    </lineage>
</organism>
<feature type="transmembrane region" description="Helical" evidence="1">
    <location>
        <begin position="117"/>
        <end position="137"/>
    </location>
</feature>
<dbReference type="EMBL" id="FQUQ01000004">
    <property type="protein sequence ID" value="SHG04532.1"/>
    <property type="molecule type" value="Genomic_DNA"/>
</dbReference>
<evidence type="ECO:0000313" key="3">
    <source>
        <dbReference type="Proteomes" id="UP000184287"/>
    </source>
</evidence>
<dbReference type="OrthoDB" id="675847at2"/>
<dbReference type="Proteomes" id="UP000184287">
    <property type="component" value="Unassembled WGS sequence"/>
</dbReference>
<accession>A0A1M5GLZ9</accession>
<evidence type="ECO:0000256" key="1">
    <source>
        <dbReference type="SAM" id="Phobius"/>
    </source>
</evidence>
<gene>
    <name evidence="2" type="ORF">SAMN04488522_104269</name>
</gene>
<feature type="transmembrane region" description="Helical" evidence="1">
    <location>
        <begin position="149"/>
        <end position="168"/>
    </location>
</feature>
<dbReference type="STRING" id="288992.SAMN04488522_104269"/>
<dbReference type="RefSeq" id="WP_073232988.1">
    <property type="nucleotide sequence ID" value="NZ_FQUQ01000004.1"/>
</dbReference>
<evidence type="ECO:0000313" key="2">
    <source>
        <dbReference type="EMBL" id="SHG04532.1"/>
    </source>
</evidence>
<protein>
    <submittedName>
        <fullName evidence="2">Uncharacterized protein</fullName>
    </submittedName>
</protein>
<dbReference type="AlphaFoldDB" id="A0A1M5GLZ9"/>
<keyword evidence="1" id="KW-1133">Transmembrane helix</keyword>
<sequence>MLLQMTFIGIAILTFLLFYLGTGKSKTVLIFGSIWLIVCGVLSYRGFFQNTSVLPPRMIWVLLPVLILVVLCYRTMNVLNLKINYLIAIHVLRLPVELVLFQLFLKGSIPVLMTFQGWNFDIFIGISAIAMLSYSMLAGKRLNIKIFRWWNILGLLFLFLIVSIAILSAPSPIQLLAFETPNIALITFPYTLLPAVIVPFVLLSHLLCLKCIRGKICD</sequence>